<dbReference type="Gene3D" id="3.40.190.10">
    <property type="entry name" value="Periplasmic binding protein-like II"/>
    <property type="match status" value="2"/>
</dbReference>
<name>E5Y352_BILW3</name>
<reference evidence="2 3" key="1">
    <citation type="submission" date="2010-10" db="EMBL/GenBank/DDBJ databases">
        <authorList>
            <consortium name="The Broad Institute Genome Sequencing Platform"/>
            <person name="Ward D."/>
            <person name="Earl A."/>
            <person name="Feldgarden M."/>
            <person name="Young S.K."/>
            <person name="Gargeya S."/>
            <person name="Zeng Q."/>
            <person name="Alvarado L."/>
            <person name="Berlin A."/>
            <person name="Bochicchio J."/>
            <person name="Chapman S.B."/>
            <person name="Chen Z."/>
            <person name="Freedman E."/>
            <person name="Gellesch M."/>
            <person name="Goldberg J."/>
            <person name="Griggs A."/>
            <person name="Gujja S."/>
            <person name="Heilman E."/>
            <person name="Heiman D."/>
            <person name="Howarth C."/>
            <person name="Mehta T."/>
            <person name="Neiman D."/>
            <person name="Pearson M."/>
            <person name="Roberts A."/>
            <person name="Saif S."/>
            <person name="Shea T."/>
            <person name="Shenoy N."/>
            <person name="Sisk P."/>
            <person name="Stolte C."/>
            <person name="Sykes S."/>
            <person name="White J."/>
            <person name="Yandava C."/>
            <person name="Allen-Vercoe E."/>
            <person name="Sibley C."/>
            <person name="Ambrose C.E."/>
            <person name="Strauss J."/>
            <person name="Daigneault M."/>
            <person name="Haas B."/>
            <person name="Nusbaum C."/>
            <person name="Birren B."/>
        </authorList>
    </citation>
    <scope>NUCLEOTIDE SEQUENCE [LARGE SCALE GENOMIC DNA]</scope>
    <source>
        <strain evidence="2 3">3_1_6</strain>
    </source>
</reference>
<sequence length="325" mass="35191">MRTNLIAAAVALAVALLPSAALAEKTRLTAVSGPVSGGWYLGVGLVAKAFTDANPNYEVTMLPGNSTSNVIQLQQKKADLSIGMHTMNMAAIKGTAPYKKAFPNIAAYANLDDTARFHFVETKKSGITSIAQLRDSKMPVRLAYGAVGGSGEVFCGWIFESYGFTYKDIQSWGGKLYSNNFDDIVNMTKDGQLDAIVWVGPGESWFFTEIAQNVDLVWLPVDEKIMDDVAKKHGLGKGTIPGSLFKGMVGKDIPTVTECNELTVRADLDEETVYRLTKAFIENLDDIRKGCATWADCTPEKAAKDTGAPMHPGAVRYYKEAGLLK</sequence>
<organism evidence="2 3">
    <name type="scientific">Bilophila wadsworthia (strain 3_1_6)</name>
    <dbReference type="NCBI Taxonomy" id="563192"/>
    <lineage>
        <taxon>Bacteria</taxon>
        <taxon>Pseudomonadati</taxon>
        <taxon>Thermodesulfobacteriota</taxon>
        <taxon>Desulfovibrionia</taxon>
        <taxon>Desulfovibrionales</taxon>
        <taxon>Desulfovibrionaceae</taxon>
        <taxon>Bilophila</taxon>
    </lineage>
</organism>
<dbReference type="PANTHER" id="PTHR42941:SF1">
    <property type="entry name" value="SLL1037 PROTEIN"/>
    <property type="match status" value="1"/>
</dbReference>
<dbReference type="AlphaFoldDB" id="E5Y352"/>
<dbReference type="STRING" id="563192.HMPREF0179_00613"/>
<keyword evidence="2" id="KW-0675">Receptor</keyword>
<proteinExistence type="predicted"/>
<dbReference type="Proteomes" id="UP000006034">
    <property type="component" value="Unassembled WGS sequence"/>
</dbReference>
<keyword evidence="3" id="KW-1185">Reference proteome</keyword>
<feature type="chain" id="PRO_5003202909" evidence="1">
    <location>
        <begin position="24"/>
        <end position="325"/>
    </location>
</feature>
<dbReference type="SUPFAM" id="SSF53850">
    <property type="entry name" value="Periplasmic binding protein-like II"/>
    <property type="match status" value="1"/>
</dbReference>
<dbReference type="EMBL" id="ADCP02000002">
    <property type="protein sequence ID" value="EFV45584.1"/>
    <property type="molecule type" value="Genomic_DNA"/>
</dbReference>
<protein>
    <submittedName>
        <fullName evidence="2">TAXI family TRAP transporter solute receptor</fullName>
    </submittedName>
</protein>
<keyword evidence="1" id="KW-0732">Signal</keyword>
<evidence type="ECO:0000256" key="1">
    <source>
        <dbReference type="SAM" id="SignalP"/>
    </source>
</evidence>
<evidence type="ECO:0000313" key="3">
    <source>
        <dbReference type="Proteomes" id="UP000006034"/>
    </source>
</evidence>
<dbReference type="RefSeq" id="WP_005024849.1">
    <property type="nucleotide sequence ID" value="NZ_KE150239.1"/>
</dbReference>
<dbReference type="NCBIfam" id="TIGR02122">
    <property type="entry name" value="TRAP_TAXI"/>
    <property type="match status" value="1"/>
</dbReference>
<feature type="signal peptide" evidence="1">
    <location>
        <begin position="1"/>
        <end position="23"/>
    </location>
</feature>
<evidence type="ECO:0000313" key="2">
    <source>
        <dbReference type="EMBL" id="EFV45584.1"/>
    </source>
</evidence>
<reference evidence="2 3" key="2">
    <citation type="submission" date="2013-04" db="EMBL/GenBank/DDBJ databases">
        <title>The Genome Sequence of Bilophila wadsworthia 3_1_6.</title>
        <authorList>
            <consortium name="The Broad Institute Genomics Platform"/>
            <person name="Earl A."/>
            <person name="Ward D."/>
            <person name="Feldgarden M."/>
            <person name="Gevers D."/>
            <person name="Sibley C."/>
            <person name="Strauss J."/>
            <person name="Allen-Vercoe E."/>
            <person name="Walker B."/>
            <person name="Young S."/>
            <person name="Zeng Q."/>
            <person name="Gargeya S."/>
            <person name="Fitzgerald M."/>
            <person name="Haas B."/>
            <person name="Abouelleil A."/>
            <person name="Allen A.W."/>
            <person name="Alvarado L."/>
            <person name="Arachchi H.M."/>
            <person name="Berlin A.M."/>
            <person name="Chapman S.B."/>
            <person name="Gainer-Dewar J."/>
            <person name="Goldberg J."/>
            <person name="Griggs A."/>
            <person name="Gujja S."/>
            <person name="Hansen M."/>
            <person name="Howarth C."/>
            <person name="Imamovic A."/>
            <person name="Ireland A."/>
            <person name="Larimer J."/>
            <person name="McCowan C."/>
            <person name="Murphy C."/>
            <person name="Pearson M."/>
            <person name="Poon T.W."/>
            <person name="Priest M."/>
            <person name="Roberts A."/>
            <person name="Saif S."/>
            <person name="Shea T."/>
            <person name="Sisk P."/>
            <person name="Sykes S."/>
            <person name="Wortman J."/>
            <person name="Nusbaum C."/>
            <person name="Birren B."/>
        </authorList>
    </citation>
    <scope>NUCLEOTIDE SEQUENCE [LARGE SCALE GENOMIC DNA]</scope>
    <source>
        <strain evidence="2 3">3_1_6</strain>
    </source>
</reference>
<gene>
    <name evidence="2" type="ORF">HMPREF0179_00613</name>
</gene>
<accession>E5Y352</accession>
<dbReference type="OrthoDB" id="9780180at2"/>
<dbReference type="Pfam" id="PF16868">
    <property type="entry name" value="NMT1_3"/>
    <property type="match status" value="1"/>
</dbReference>
<comment type="caution">
    <text evidence="2">The sequence shown here is derived from an EMBL/GenBank/DDBJ whole genome shotgun (WGS) entry which is preliminary data.</text>
</comment>
<dbReference type="PANTHER" id="PTHR42941">
    <property type="entry name" value="SLL1037 PROTEIN"/>
    <property type="match status" value="1"/>
</dbReference>
<dbReference type="InterPro" id="IPR011852">
    <property type="entry name" value="TRAP_TAXI"/>
</dbReference>
<dbReference type="eggNOG" id="COG2358">
    <property type="taxonomic scope" value="Bacteria"/>
</dbReference>
<dbReference type="HOGENOM" id="CLU_033215_4_0_7"/>
<dbReference type="GeneID" id="78087199"/>